<evidence type="ECO:0000313" key="7">
    <source>
        <dbReference type="Proteomes" id="UP001615550"/>
    </source>
</evidence>
<accession>A0ABW8D2Z4</accession>
<name>A0ABW8D2Z4_9GAMM</name>
<feature type="domain" description="D-isomer specific 2-hydroxyacid dehydrogenase NAD-binding" evidence="5">
    <location>
        <begin position="109"/>
        <end position="244"/>
    </location>
</feature>
<gene>
    <name evidence="6" type="ORF">ACD661_00615</name>
</gene>
<protein>
    <submittedName>
        <fullName evidence="6">NAD(P)-dependent oxidoreductase</fullName>
    </submittedName>
</protein>
<keyword evidence="2" id="KW-0520">NAD</keyword>
<evidence type="ECO:0000259" key="5">
    <source>
        <dbReference type="Pfam" id="PF02826"/>
    </source>
</evidence>
<dbReference type="Pfam" id="PF02826">
    <property type="entry name" value="2-Hacid_dh_C"/>
    <property type="match status" value="1"/>
</dbReference>
<comment type="caution">
    <text evidence="6">The sequence shown here is derived from an EMBL/GenBank/DDBJ whole genome shotgun (WGS) entry which is preliminary data.</text>
</comment>
<sequence>MKVLADASLPGLDQAFPEPFCLTRYTQANEIGPLLVGQDVLLCRANLKVNQALLKTHSLGYVATASSGSDHLDTQWLASQNIQVIDAKGCNARAVADYVVSCLAYLHQQQLIKGQRAGIIGFGEVGTRVQARLEAAGFITRVYDPLKGLNTPLEDLYQVDLLCIHAELHNRQPYPSQNLLDQQFLAHLKPGCVVVNAARGGIIDEHALLKLGDKFIYCTDVYLDEPNVNPHIIAQATLCTPHIAGHSLEAKYRAVNRVSEVLHQIAELPLPTFASPEMSEPTPLESNKTWQEQILSLYNPLEETLRLKQAKNLKETFLQVRKEHQNRHDFQLYAAGDLDVQTKALLGFGKQVSTPY</sequence>
<reference evidence="6 7" key="1">
    <citation type="submission" date="2024-08" db="EMBL/GenBank/DDBJ databases">
        <title>Draft Genome Sequence of Legionella lytica strain DSB2004, Isolated From a Fire Sprinkler System.</title>
        <authorList>
            <person name="Everhart A.D."/>
            <person name="Kidane D.T."/>
            <person name="Farone A.L."/>
            <person name="Farone M.B."/>
        </authorList>
    </citation>
    <scope>NUCLEOTIDE SEQUENCE [LARGE SCALE GENOMIC DNA]</scope>
    <source>
        <strain evidence="6 7">DSB2004</strain>
    </source>
</reference>
<dbReference type="Pfam" id="PF00389">
    <property type="entry name" value="2-Hacid_dh"/>
    <property type="match status" value="1"/>
</dbReference>
<feature type="domain" description="D-isomer specific 2-hydroxyacid dehydrogenase catalytic" evidence="4">
    <location>
        <begin position="32"/>
        <end position="263"/>
    </location>
</feature>
<evidence type="ECO:0000256" key="1">
    <source>
        <dbReference type="ARBA" id="ARBA00023002"/>
    </source>
</evidence>
<dbReference type="InterPro" id="IPR036291">
    <property type="entry name" value="NAD(P)-bd_dom_sf"/>
</dbReference>
<dbReference type="InterPro" id="IPR050223">
    <property type="entry name" value="D-isomer_2-hydroxyacid_DH"/>
</dbReference>
<keyword evidence="1 3" id="KW-0560">Oxidoreductase</keyword>
<dbReference type="EMBL" id="JBGORX010000001">
    <property type="protein sequence ID" value="MFJ1267052.1"/>
    <property type="molecule type" value="Genomic_DNA"/>
</dbReference>
<dbReference type="RefSeq" id="WP_400185551.1">
    <property type="nucleotide sequence ID" value="NZ_JBGORX010000001.1"/>
</dbReference>
<dbReference type="SUPFAM" id="SSF51735">
    <property type="entry name" value="NAD(P)-binding Rossmann-fold domains"/>
    <property type="match status" value="1"/>
</dbReference>
<dbReference type="InterPro" id="IPR006139">
    <property type="entry name" value="D-isomer_2_OHA_DH_cat_dom"/>
</dbReference>
<evidence type="ECO:0000256" key="2">
    <source>
        <dbReference type="ARBA" id="ARBA00023027"/>
    </source>
</evidence>
<organism evidence="6 7">
    <name type="scientific">Legionella lytica</name>
    <dbReference type="NCBI Taxonomy" id="96232"/>
    <lineage>
        <taxon>Bacteria</taxon>
        <taxon>Pseudomonadati</taxon>
        <taxon>Pseudomonadota</taxon>
        <taxon>Gammaproteobacteria</taxon>
        <taxon>Legionellales</taxon>
        <taxon>Legionellaceae</taxon>
        <taxon>Legionella</taxon>
    </lineage>
</organism>
<evidence type="ECO:0000256" key="3">
    <source>
        <dbReference type="RuleBase" id="RU003719"/>
    </source>
</evidence>
<evidence type="ECO:0000259" key="4">
    <source>
        <dbReference type="Pfam" id="PF00389"/>
    </source>
</evidence>
<evidence type="ECO:0000313" key="6">
    <source>
        <dbReference type="EMBL" id="MFJ1267052.1"/>
    </source>
</evidence>
<dbReference type="Gene3D" id="3.40.50.720">
    <property type="entry name" value="NAD(P)-binding Rossmann-like Domain"/>
    <property type="match status" value="2"/>
</dbReference>
<proteinExistence type="inferred from homology"/>
<dbReference type="Proteomes" id="UP001615550">
    <property type="component" value="Unassembled WGS sequence"/>
</dbReference>
<dbReference type="SUPFAM" id="SSF52283">
    <property type="entry name" value="Formate/glycerate dehydrogenase catalytic domain-like"/>
    <property type="match status" value="1"/>
</dbReference>
<keyword evidence="7" id="KW-1185">Reference proteome</keyword>
<dbReference type="PANTHER" id="PTHR10996">
    <property type="entry name" value="2-HYDROXYACID DEHYDROGENASE-RELATED"/>
    <property type="match status" value="1"/>
</dbReference>
<dbReference type="InterPro" id="IPR029753">
    <property type="entry name" value="D-isomer_DH_CS"/>
</dbReference>
<dbReference type="InterPro" id="IPR006140">
    <property type="entry name" value="D-isomer_DH_NAD-bd"/>
</dbReference>
<dbReference type="PROSITE" id="PS00671">
    <property type="entry name" value="D_2_HYDROXYACID_DH_3"/>
    <property type="match status" value="1"/>
</dbReference>
<dbReference type="PANTHER" id="PTHR10996:SF178">
    <property type="entry name" value="2-HYDROXYACID DEHYDROGENASE YGL185C-RELATED"/>
    <property type="match status" value="1"/>
</dbReference>
<comment type="similarity">
    <text evidence="3">Belongs to the D-isomer specific 2-hydroxyacid dehydrogenase family.</text>
</comment>